<reference evidence="2 3" key="1">
    <citation type="submission" date="2024-11" db="EMBL/GenBank/DDBJ databases">
        <title>Chromosome-level genome assembly of the freshwater bivalve Anodonta woodiana.</title>
        <authorList>
            <person name="Chen X."/>
        </authorList>
    </citation>
    <scope>NUCLEOTIDE SEQUENCE [LARGE SCALE GENOMIC DNA]</scope>
    <source>
        <strain evidence="2">MN2024</strain>
        <tissue evidence="2">Gills</tissue>
    </source>
</reference>
<feature type="signal peptide" evidence="1">
    <location>
        <begin position="1"/>
        <end position="17"/>
    </location>
</feature>
<organism evidence="2 3">
    <name type="scientific">Sinanodonta woodiana</name>
    <name type="common">Chinese pond mussel</name>
    <name type="synonym">Anodonta woodiana</name>
    <dbReference type="NCBI Taxonomy" id="1069815"/>
    <lineage>
        <taxon>Eukaryota</taxon>
        <taxon>Metazoa</taxon>
        <taxon>Spiralia</taxon>
        <taxon>Lophotrochozoa</taxon>
        <taxon>Mollusca</taxon>
        <taxon>Bivalvia</taxon>
        <taxon>Autobranchia</taxon>
        <taxon>Heteroconchia</taxon>
        <taxon>Palaeoheterodonta</taxon>
        <taxon>Unionida</taxon>
        <taxon>Unionoidea</taxon>
        <taxon>Unionidae</taxon>
        <taxon>Unioninae</taxon>
        <taxon>Sinanodonta</taxon>
    </lineage>
</organism>
<protein>
    <recommendedName>
        <fullName evidence="4">40S ribosomal protein S19-binding protein 1</fullName>
    </recommendedName>
</protein>
<evidence type="ECO:0000256" key="1">
    <source>
        <dbReference type="SAM" id="SignalP"/>
    </source>
</evidence>
<keyword evidence="1" id="KW-0732">Signal</keyword>
<evidence type="ECO:0000313" key="3">
    <source>
        <dbReference type="Proteomes" id="UP001634394"/>
    </source>
</evidence>
<gene>
    <name evidence="2" type="ORF">ACJMK2_035209</name>
</gene>
<dbReference type="EMBL" id="JBJQND010000005">
    <property type="protein sequence ID" value="KAL3877511.1"/>
    <property type="molecule type" value="Genomic_DNA"/>
</dbReference>
<dbReference type="Proteomes" id="UP001634394">
    <property type="component" value="Unassembled WGS sequence"/>
</dbReference>
<dbReference type="AlphaFoldDB" id="A0ABD3WVY2"/>
<accession>A0ABD3WVY2</accession>
<evidence type="ECO:0008006" key="4">
    <source>
        <dbReference type="Google" id="ProtNLM"/>
    </source>
</evidence>
<dbReference type="Pfam" id="PF15684">
    <property type="entry name" value="AROS"/>
    <property type="match status" value="1"/>
</dbReference>
<sequence>MWVLETMSNLLVRQCLALFEEDFKQENVTPKRKKSNNPMKLISTKKWGVKKELQKLKTRPKKKTSTSKAYKTRKDEDYTDDCLCNLQRLSANVASAQTIKAAEAVVEREKNRLSKNMKIEKKPKDESTVFTDRDFDGFEEDDSFFS</sequence>
<name>A0ABD3WVY2_SINWO</name>
<comment type="caution">
    <text evidence="2">The sequence shown here is derived from an EMBL/GenBank/DDBJ whole genome shotgun (WGS) entry which is preliminary data.</text>
</comment>
<dbReference type="InterPro" id="IPR023262">
    <property type="entry name" value="AROS"/>
</dbReference>
<evidence type="ECO:0000313" key="2">
    <source>
        <dbReference type="EMBL" id="KAL3877511.1"/>
    </source>
</evidence>
<keyword evidence="3" id="KW-1185">Reference proteome</keyword>
<feature type="chain" id="PRO_5044881058" description="40S ribosomal protein S19-binding protein 1" evidence="1">
    <location>
        <begin position="18"/>
        <end position="146"/>
    </location>
</feature>
<proteinExistence type="predicted"/>